<evidence type="ECO:0000256" key="1">
    <source>
        <dbReference type="ARBA" id="ARBA00000971"/>
    </source>
</evidence>
<evidence type="ECO:0000256" key="2">
    <source>
        <dbReference type="ARBA" id="ARBA00013194"/>
    </source>
</evidence>
<protein>
    <recommendedName>
        <fullName evidence="2">peptidylprolyl isomerase</fullName>
        <ecNumber evidence="2">5.2.1.8</ecNumber>
    </recommendedName>
</protein>
<dbReference type="KEGG" id="caci:CLOAM0003"/>
<evidence type="ECO:0000256" key="3">
    <source>
        <dbReference type="ARBA" id="ARBA00022729"/>
    </source>
</evidence>
<evidence type="ECO:0000313" key="7">
    <source>
        <dbReference type="Proteomes" id="UP000002019"/>
    </source>
</evidence>
<dbReference type="InterPro" id="IPR050245">
    <property type="entry name" value="PrsA_foldase"/>
</dbReference>
<reference evidence="6 7" key="1">
    <citation type="journal article" date="2008" name="J. Bacteriol.">
        <title>'Candidatus Cloacamonas acidaminovorans': genome sequence reconstruction provides a first glimpse of a new bacterial division.</title>
        <authorList>
            <person name="Pelletier E."/>
            <person name="Kreimeyer A."/>
            <person name="Bocs S."/>
            <person name="Rouy Z."/>
            <person name="Gyapay G."/>
            <person name="Chouari R."/>
            <person name="Riviere D."/>
            <person name="Ganesan A."/>
            <person name="Daegelen P."/>
            <person name="Sghir A."/>
            <person name="Cohen G.N."/>
            <person name="Medigue C."/>
            <person name="Weissenbach J."/>
            <person name="Le Paslier D."/>
        </authorList>
    </citation>
    <scope>NUCLEOTIDE SEQUENCE [LARGE SCALE GENOMIC DNA]</scope>
    <source>
        <strain evidence="7">Evry</strain>
    </source>
</reference>
<keyword evidence="3" id="KW-0732">Signal</keyword>
<name>B0VID2_CLOAI</name>
<dbReference type="AlphaFoldDB" id="B0VID2"/>
<dbReference type="HOGENOM" id="CLU_1044681_0_0_0"/>
<dbReference type="PANTHER" id="PTHR47245">
    <property type="entry name" value="PEPTIDYLPROLYL ISOMERASE"/>
    <property type="match status" value="1"/>
</dbReference>
<dbReference type="SUPFAM" id="SSF109998">
    <property type="entry name" value="Triger factor/SurA peptide-binding domain-like"/>
    <property type="match status" value="1"/>
</dbReference>
<dbReference type="Proteomes" id="UP000002019">
    <property type="component" value="Chromosome"/>
</dbReference>
<dbReference type="OrthoDB" id="9812372at2"/>
<dbReference type="EMBL" id="CU466930">
    <property type="protein sequence ID" value="CAO79921.1"/>
    <property type="molecule type" value="Genomic_DNA"/>
</dbReference>
<dbReference type="SUPFAM" id="SSF54534">
    <property type="entry name" value="FKBP-like"/>
    <property type="match status" value="1"/>
</dbReference>
<dbReference type="Pfam" id="PF13616">
    <property type="entry name" value="Rotamase_3"/>
    <property type="match status" value="1"/>
</dbReference>
<evidence type="ECO:0000256" key="5">
    <source>
        <dbReference type="ARBA" id="ARBA00023235"/>
    </source>
</evidence>
<organism evidence="6 7">
    <name type="scientific">Cloacimonas acidaminovorans (strain Evry)</name>
    <dbReference type="NCBI Taxonomy" id="459349"/>
    <lineage>
        <taxon>Bacteria</taxon>
        <taxon>Pseudomonadati</taxon>
        <taxon>Candidatus Cloacimonadota</taxon>
        <taxon>Candidatus Cloacimonadia</taxon>
        <taxon>Candidatus Cloacimonadales</taxon>
        <taxon>Candidatus Cloacimonadaceae</taxon>
        <taxon>Candidatus Cloacimonas</taxon>
    </lineage>
</organism>
<dbReference type="PROSITE" id="PS51257">
    <property type="entry name" value="PROKAR_LIPOPROTEIN"/>
    <property type="match status" value="1"/>
</dbReference>
<dbReference type="GO" id="GO:0003755">
    <property type="term" value="F:peptidyl-prolyl cis-trans isomerase activity"/>
    <property type="evidence" value="ECO:0007669"/>
    <property type="project" value="UniProtKB-KW"/>
</dbReference>
<dbReference type="InterPro" id="IPR027304">
    <property type="entry name" value="Trigger_fact/SurA_dom_sf"/>
</dbReference>
<dbReference type="Gene3D" id="3.10.50.40">
    <property type="match status" value="1"/>
</dbReference>
<evidence type="ECO:0000313" key="6">
    <source>
        <dbReference type="EMBL" id="CAO79921.1"/>
    </source>
</evidence>
<accession>B0VID2</accession>
<comment type="catalytic activity">
    <reaction evidence="1">
        <text>[protein]-peptidylproline (omega=180) = [protein]-peptidylproline (omega=0)</text>
        <dbReference type="Rhea" id="RHEA:16237"/>
        <dbReference type="Rhea" id="RHEA-COMP:10747"/>
        <dbReference type="Rhea" id="RHEA-COMP:10748"/>
        <dbReference type="ChEBI" id="CHEBI:83833"/>
        <dbReference type="ChEBI" id="CHEBI:83834"/>
        <dbReference type="EC" id="5.2.1.8"/>
    </reaction>
</comment>
<keyword evidence="4" id="KW-0697">Rotamase</keyword>
<proteinExistence type="predicted"/>
<keyword evidence="5" id="KW-0413">Isomerase</keyword>
<dbReference type="STRING" id="459349.CLOAM0003"/>
<dbReference type="InterPro" id="IPR046357">
    <property type="entry name" value="PPIase_dom_sf"/>
</dbReference>
<dbReference type="RefSeq" id="WP_015423782.1">
    <property type="nucleotide sequence ID" value="NC_020449.1"/>
</dbReference>
<dbReference type="PANTHER" id="PTHR47245:SF1">
    <property type="entry name" value="FOLDASE PROTEIN PRSA"/>
    <property type="match status" value="1"/>
</dbReference>
<dbReference type="EC" id="5.2.1.8" evidence="2"/>
<gene>
    <name evidence="6" type="ordered locus">CLOAM0003</name>
</gene>
<sequence>MKRFVLIPLILILLFACTKKEEKGIALAQVDKEILYLDDFKSTFSVEDWENLSPEIRKKYIEDWVNLTLLAHYADKQGLNKDQAVKQKINYASKKVKANALIAKRLSEIEVSEDQLFNYFRLHQAEFQKNAVEYNIRRIALMDKISAENVLQQLSQGMSFTEAVQRYSTEELKNRGGFMGMVSATGTDSLFWLKARELKENEYGLVYKEPMWYVFQVVESKITPQEANFEDYRAEIKRKVLLEKQDQVYQELIKEIKSQTSEIYYY</sequence>
<evidence type="ECO:0000256" key="4">
    <source>
        <dbReference type="ARBA" id="ARBA00023110"/>
    </source>
</evidence>
<dbReference type="eggNOG" id="COG0760">
    <property type="taxonomic scope" value="Bacteria"/>
</dbReference>
<keyword evidence="7" id="KW-1185">Reference proteome</keyword>